<dbReference type="EMBL" id="OPYN01000041">
    <property type="protein sequence ID" value="SPO59082.1"/>
    <property type="molecule type" value="Genomic_DNA"/>
</dbReference>
<reference evidence="2 3" key="1">
    <citation type="submission" date="2018-02" db="EMBL/GenBank/DDBJ databases">
        <authorList>
            <person name="Dubost A."/>
        </authorList>
    </citation>
    <scope>NUCLEOTIDE SEQUENCE [LARGE SCALE GENOMIC DNA]</scope>
    <source>
        <strain evidence="3">JV551A3</strain>
    </source>
</reference>
<keyword evidence="1" id="KW-0472">Membrane</keyword>
<evidence type="ECO:0000256" key="1">
    <source>
        <dbReference type="SAM" id="Phobius"/>
    </source>
</evidence>
<sequence>MAVRRRRSRPEAGLAMIPTVGAGSGMAHLVFLFAK</sequence>
<organism evidence="2 3">
    <name type="scientific">Pseudomonas inefficax</name>
    <dbReference type="NCBI Taxonomy" id="2078786"/>
    <lineage>
        <taxon>Bacteria</taxon>
        <taxon>Pseudomonadati</taxon>
        <taxon>Pseudomonadota</taxon>
        <taxon>Gammaproteobacteria</taxon>
        <taxon>Pseudomonadales</taxon>
        <taxon>Pseudomonadaceae</taxon>
        <taxon>Pseudomonas</taxon>
    </lineage>
</organism>
<dbReference type="Proteomes" id="UP000294335">
    <property type="component" value="Unassembled WGS sequence"/>
</dbReference>
<name>A0AAQ1P4K1_9PSED</name>
<evidence type="ECO:0000313" key="2">
    <source>
        <dbReference type="EMBL" id="SPO59082.1"/>
    </source>
</evidence>
<evidence type="ECO:0000313" key="3">
    <source>
        <dbReference type="Proteomes" id="UP000294335"/>
    </source>
</evidence>
<proteinExistence type="predicted"/>
<feature type="non-terminal residue" evidence="2">
    <location>
        <position position="35"/>
    </location>
</feature>
<keyword evidence="1" id="KW-1133">Transmembrane helix</keyword>
<protein>
    <submittedName>
        <fullName evidence="2">Uncharacterized protein</fullName>
    </submittedName>
</protein>
<keyword evidence="3" id="KW-1185">Reference proteome</keyword>
<gene>
    <name evidence="2" type="ORF">JV551A3_V1_410002</name>
</gene>
<feature type="transmembrane region" description="Helical" evidence="1">
    <location>
        <begin position="12"/>
        <end position="34"/>
    </location>
</feature>
<accession>A0AAQ1P4K1</accession>
<comment type="caution">
    <text evidence="2">The sequence shown here is derived from an EMBL/GenBank/DDBJ whole genome shotgun (WGS) entry which is preliminary data.</text>
</comment>
<keyword evidence="1" id="KW-0812">Transmembrane</keyword>
<dbReference type="AlphaFoldDB" id="A0AAQ1P4K1"/>